<dbReference type="Proteomes" id="UP000008068">
    <property type="component" value="Unassembled WGS sequence"/>
</dbReference>
<dbReference type="OMA" id="CCCQPSI"/>
<evidence type="ECO:0000313" key="5">
    <source>
        <dbReference type="EMBL" id="EGT36067.1"/>
    </source>
</evidence>
<dbReference type="eggNOG" id="KOG1835">
    <property type="taxonomic scope" value="Eukaryota"/>
</dbReference>
<evidence type="ECO:0000256" key="1">
    <source>
        <dbReference type="ARBA" id="ARBA00004123"/>
    </source>
</evidence>
<protein>
    <submittedName>
        <fullName evidence="5">CBN-NPP-3 protein</fullName>
    </submittedName>
</protein>
<comment type="similarity">
    <text evidence="2">Belongs to the NUP186/NUP192/NUP205 family.</text>
</comment>
<dbReference type="PANTHER" id="PTHR31344">
    <property type="entry name" value="NUCLEAR PORE COMPLEX PROTEIN NUP205"/>
    <property type="match status" value="1"/>
</dbReference>
<proteinExistence type="inferred from homology"/>
<dbReference type="InterPro" id="IPR021827">
    <property type="entry name" value="Nup186/Nup192/Nup205"/>
</dbReference>
<organism evidence="6">
    <name type="scientific">Caenorhabditis brenneri</name>
    <name type="common">Nematode worm</name>
    <dbReference type="NCBI Taxonomy" id="135651"/>
    <lineage>
        <taxon>Eukaryota</taxon>
        <taxon>Metazoa</taxon>
        <taxon>Ecdysozoa</taxon>
        <taxon>Nematoda</taxon>
        <taxon>Chromadorea</taxon>
        <taxon>Rhabditida</taxon>
        <taxon>Rhabditina</taxon>
        <taxon>Rhabditomorpha</taxon>
        <taxon>Rhabditoidea</taxon>
        <taxon>Rhabditidae</taxon>
        <taxon>Peloderinae</taxon>
        <taxon>Caenorhabditis</taxon>
    </lineage>
</organism>
<dbReference type="PANTHER" id="PTHR31344:SF0">
    <property type="entry name" value="NUCLEAR PORE COMPLEX PROTEIN NUP205"/>
    <property type="match status" value="1"/>
</dbReference>
<keyword evidence="3" id="KW-0813">Transport</keyword>
<keyword evidence="6" id="KW-1185">Reference proteome</keyword>
<evidence type="ECO:0000313" key="6">
    <source>
        <dbReference type="Proteomes" id="UP000008068"/>
    </source>
</evidence>
<accession>G0NR58</accession>
<dbReference type="Pfam" id="PF11894">
    <property type="entry name" value="Nup192"/>
    <property type="match status" value="1"/>
</dbReference>
<reference evidence="6" key="1">
    <citation type="submission" date="2011-07" db="EMBL/GenBank/DDBJ databases">
        <authorList>
            <consortium name="Caenorhabditis brenneri Sequencing and Analysis Consortium"/>
            <person name="Wilson R.K."/>
        </authorList>
    </citation>
    <scope>NUCLEOTIDE SEQUENCE [LARGE SCALE GENOMIC DNA]</scope>
    <source>
        <strain evidence="6">PB2801</strain>
    </source>
</reference>
<dbReference type="GO" id="GO:0017056">
    <property type="term" value="F:structural constituent of nuclear pore"/>
    <property type="evidence" value="ECO:0007669"/>
    <property type="project" value="TreeGrafter"/>
</dbReference>
<dbReference type="OrthoDB" id="2019644at2759"/>
<keyword evidence="4" id="KW-0539">Nucleus</keyword>
<gene>
    <name evidence="5" type="primary">Cbn-npp-3</name>
    <name evidence="5" type="ORF">CAEBREN_07881</name>
</gene>
<name>G0NR58_CAEBE</name>
<dbReference type="EMBL" id="GL379930">
    <property type="protein sequence ID" value="EGT36067.1"/>
    <property type="molecule type" value="Genomic_DNA"/>
</dbReference>
<dbReference type="HOGENOM" id="CLU_001929_1_0_1"/>
<dbReference type="GO" id="GO:0006999">
    <property type="term" value="P:nuclear pore organization"/>
    <property type="evidence" value="ECO:0007669"/>
    <property type="project" value="TreeGrafter"/>
</dbReference>
<evidence type="ECO:0000256" key="4">
    <source>
        <dbReference type="ARBA" id="ARBA00023242"/>
    </source>
</evidence>
<dbReference type="GO" id="GO:0044611">
    <property type="term" value="C:nuclear pore inner ring"/>
    <property type="evidence" value="ECO:0007669"/>
    <property type="project" value="TreeGrafter"/>
</dbReference>
<evidence type="ECO:0000256" key="2">
    <source>
        <dbReference type="ARBA" id="ARBA00005892"/>
    </source>
</evidence>
<evidence type="ECO:0000256" key="3">
    <source>
        <dbReference type="ARBA" id="ARBA00022448"/>
    </source>
</evidence>
<comment type="subcellular location">
    <subcellularLocation>
        <location evidence="1">Nucleus</location>
    </subcellularLocation>
</comment>
<dbReference type="InParanoid" id="G0NR58"/>
<dbReference type="FunCoup" id="G0NR58">
    <property type="interactions" value="3083"/>
</dbReference>
<dbReference type="STRING" id="135651.G0NR58"/>
<sequence>MWIEIRKFYDFVTTFTEFDDDDKLDDLFLSLEKYRWRLTNVLQNPRKTVIDREKIKANGTVDIGGVELSMDQQICSEAIIISDCFQLNEIDAVDLVLSGEAQKIHFEGLNRGLIAVVCYYDAHRLLIAVMRHMLKWDREDVPTRITTFLEETYLTEKMIKNLFQKLTALTVQNEFARLQNPEINGLGSSKHQKLLRNAIEEIRSEIIGSISLICEFPGSAGVAISNFLFGIVKAVPPERLNATNMTAWVSLVKLTSSEVLSQVQDAQNVLTNMITHIRNETDWSDQAMCGTLQLACAVSLKSIASSPSDHLGIENIKVDVERVIDRAIRNLALQYLRRAIIQSENFRYAHQFIIIDELLKQLVAYFPAKLLETERNSTDELFALDDQQKQVAASTSKPDPRNQTVNITDKITAQITTTDSTGNYETAMSHYENFLRCFVDLYEMQVTDFVHRKNAKTTRERELQEQIEESSMSFSTERSIELCRLLERSRLPNHHVVHTVAYLELCAAVCKNQLTAGLLYDVFSKEHGGPDSYGWDSLSSALKGYDRLFREQKSQSNSRFNQSQSMNMSASFHQQNQPSLNLTLRPGDKICIRSQELSGLVAWLHMATKVATFNENAAMRFSDDPSWTMSSAVASLATSPVPLSLKAALLDLLTSLARLKGTAPRIWQVIHTNRLCYHADGGTLMGMQQELEQRECIEKDYSVSLAFVKLMTTLLMHRSIPEYATPFIQYVTRSILGHFANRSYNSVIQMWELAEWSLRATNALLEFGIVEPRAVAQNDVHICILTQCLNDSPMFRAITRVVMEDCQAHNDPYTSRQAPSSDAALIALRILSRAIILHPALRACARVSSGDIMVASITSLVFSPITSATACTLLDLIFHYIHMTDDYPVHSLYAARILRDVMATRGAVEAKMLEILRSRNSAPSHVRAVRTAICATSIQYTIDDSLSKEEDTDNPNFARGETARLLLETLSDAIDSHVLRSGNRVTDFMNICYYLLAFRPSKANSKELYEADDALTGMHYVLHIIEQFVQSEKPFDLPFSALIEPAFRLMQRLVATSSPFSQPVLCFMRSSNIIERLATSPFICSALKLENEKDNTYAQGIFAVRRMIVGYILHFSAVEISAMLTTGHFSRPEKLYRALLESSSLVAEYTEEDMDNDEYVAVDTRPPGSDGNPNLLFSLLRRATVPRHNKLDHPDLVHFDFTKLQEVFDACLTVNIYGVAQYDVCYLNRLLRREIEAVYTDSSVMRYVQDELEKVLKYCTEINASLLSESASERIVSGCTALLSVFSVFAPVHFFSNRMQ</sequence>